<dbReference type="VEuPathDB" id="FungiDB:QG37_02975"/>
<dbReference type="Proteomes" id="UP000037122">
    <property type="component" value="Unassembled WGS sequence"/>
</dbReference>
<reference evidence="2" key="1">
    <citation type="journal article" date="2015" name="BMC Genomics">
        <title>Draft genome of a commonly misdiagnosed multidrug resistant pathogen Candida auris.</title>
        <authorList>
            <person name="Chatterjee S."/>
            <person name="Alampalli S.V."/>
            <person name="Nageshan R.K."/>
            <person name="Chettiar S.T."/>
            <person name="Joshi S."/>
            <person name="Tatu U.S."/>
        </authorList>
    </citation>
    <scope>NUCLEOTIDE SEQUENCE [LARGE SCALE GENOMIC DNA]</scope>
    <source>
        <strain evidence="2">6684</strain>
    </source>
</reference>
<evidence type="ECO:0000313" key="2">
    <source>
        <dbReference type="Proteomes" id="UP000037122"/>
    </source>
</evidence>
<protein>
    <submittedName>
        <fullName evidence="1">Uncharacterized protein</fullName>
    </submittedName>
</protein>
<gene>
    <name evidence="1" type="ORF">QG37_02975</name>
</gene>
<accession>A0A0L0P189</accession>
<organism evidence="1 2">
    <name type="scientific">Candidozyma auris</name>
    <name type="common">Yeast</name>
    <name type="synonym">Candida auris</name>
    <dbReference type="NCBI Taxonomy" id="498019"/>
    <lineage>
        <taxon>Eukaryota</taxon>
        <taxon>Fungi</taxon>
        <taxon>Dikarya</taxon>
        <taxon>Ascomycota</taxon>
        <taxon>Saccharomycotina</taxon>
        <taxon>Pichiomycetes</taxon>
        <taxon>Metschnikowiaceae</taxon>
        <taxon>Candidozyma</taxon>
    </lineage>
</organism>
<sequence>MRQKAPSGRVSFFSRAIVIVRTASGALTLHLTSDAIRAHNFVYEAVPDGEFQGAEFQEAERRHKDDQE</sequence>
<dbReference type="EMBL" id="LGST01000020">
    <property type="protein sequence ID" value="KNE00030.1"/>
    <property type="molecule type" value="Genomic_DNA"/>
</dbReference>
<name>A0A0L0P189_CANAR</name>
<dbReference type="AlphaFoldDB" id="A0A0L0P189"/>
<comment type="caution">
    <text evidence="1">The sequence shown here is derived from an EMBL/GenBank/DDBJ whole genome shotgun (WGS) entry which is preliminary data.</text>
</comment>
<proteinExistence type="predicted"/>
<evidence type="ECO:0000313" key="1">
    <source>
        <dbReference type="EMBL" id="KNE00030.1"/>
    </source>
</evidence>